<dbReference type="RefSeq" id="WP_207858151.1">
    <property type="nucleotide sequence ID" value="NZ_JAFREP010000005.1"/>
</dbReference>
<dbReference type="GO" id="GO:0051082">
    <property type="term" value="F:unfolded protein binding"/>
    <property type="evidence" value="ECO:0007669"/>
    <property type="project" value="TreeGrafter"/>
</dbReference>
<evidence type="ECO:0000256" key="8">
    <source>
        <dbReference type="ARBA" id="ARBA00072274"/>
    </source>
</evidence>
<dbReference type="Gene3D" id="3.90.20.20">
    <property type="match status" value="1"/>
</dbReference>
<dbReference type="SUPFAM" id="SSF51064">
    <property type="entry name" value="Head domain of nucleotide exchange factor GrpE"/>
    <property type="match status" value="1"/>
</dbReference>
<dbReference type="Pfam" id="PF01025">
    <property type="entry name" value="GrpE"/>
    <property type="match status" value="1"/>
</dbReference>
<comment type="similarity">
    <text evidence="2 10 12">Belongs to the GrpE family.</text>
</comment>
<dbReference type="PANTHER" id="PTHR21237:SF23">
    <property type="entry name" value="GRPE PROTEIN HOMOLOG, MITOCHONDRIAL"/>
    <property type="match status" value="1"/>
</dbReference>
<evidence type="ECO:0000256" key="11">
    <source>
        <dbReference type="RuleBase" id="RU000639"/>
    </source>
</evidence>
<dbReference type="InterPro" id="IPR000740">
    <property type="entry name" value="GrpE"/>
</dbReference>
<keyword evidence="6 10" id="KW-0143">Chaperone</keyword>
<evidence type="ECO:0000256" key="10">
    <source>
        <dbReference type="HAMAP-Rule" id="MF_01151"/>
    </source>
</evidence>
<evidence type="ECO:0000256" key="12">
    <source>
        <dbReference type="RuleBase" id="RU004478"/>
    </source>
</evidence>
<dbReference type="GO" id="GO:0000774">
    <property type="term" value="F:adenyl-nucleotide exchange factor activity"/>
    <property type="evidence" value="ECO:0007669"/>
    <property type="project" value="InterPro"/>
</dbReference>
<protein>
    <recommendedName>
        <fullName evidence="8 10">Protein GrpE</fullName>
    </recommendedName>
    <alternativeName>
        <fullName evidence="9 10">HSP-70 cofactor</fullName>
    </alternativeName>
</protein>
<keyword evidence="15" id="KW-1185">Reference proteome</keyword>
<dbReference type="HAMAP" id="MF_01151">
    <property type="entry name" value="GrpE"/>
    <property type="match status" value="1"/>
</dbReference>
<gene>
    <name evidence="10" type="primary">grpE</name>
    <name evidence="14" type="ORF">J3U88_08035</name>
</gene>
<evidence type="ECO:0000256" key="13">
    <source>
        <dbReference type="SAM" id="MobiDB-lite"/>
    </source>
</evidence>
<name>A0A8J7QCE2_9BACT</name>
<feature type="compositionally biased region" description="Low complexity" evidence="13">
    <location>
        <begin position="1"/>
        <end position="10"/>
    </location>
</feature>
<dbReference type="InterPro" id="IPR013805">
    <property type="entry name" value="GrpE_CC"/>
</dbReference>
<dbReference type="PROSITE" id="PS01071">
    <property type="entry name" value="GRPE"/>
    <property type="match status" value="1"/>
</dbReference>
<dbReference type="Proteomes" id="UP000664417">
    <property type="component" value="Unassembled WGS sequence"/>
</dbReference>
<dbReference type="FunFam" id="2.30.22.10:FF:000001">
    <property type="entry name" value="Protein GrpE"/>
    <property type="match status" value="1"/>
</dbReference>
<comment type="subcellular location">
    <subcellularLocation>
        <location evidence="1 10">Cytoplasm</location>
    </subcellularLocation>
</comment>
<accession>A0A8J7QCE2</accession>
<dbReference type="PRINTS" id="PR00773">
    <property type="entry name" value="GRPEPROTEIN"/>
</dbReference>
<dbReference type="CDD" id="cd00446">
    <property type="entry name" value="GrpE"/>
    <property type="match status" value="1"/>
</dbReference>
<feature type="compositionally biased region" description="Low complexity" evidence="13">
    <location>
        <begin position="197"/>
        <end position="210"/>
    </location>
</feature>
<feature type="region of interest" description="Disordered" evidence="13">
    <location>
        <begin position="1"/>
        <end position="51"/>
    </location>
</feature>
<keyword evidence="4 10" id="KW-0963">Cytoplasm</keyword>
<evidence type="ECO:0000256" key="1">
    <source>
        <dbReference type="ARBA" id="ARBA00004496"/>
    </source>
</evidence>
<sequence>MNDGQEVQENQEGEVKNDETKDTPPEAVAEAEEVTGIEVVNPAETEPTEEDRVAELEAQVKDFQNKFLRARADLENFRKRSEREKQDAVKRANRGLLTDLLDVNDNFERATTSITDEKDPFVVGVLMIRKQLQDTLTQNGLEEVEALERPFDPYLHEAFAYEPSAEYPENTVIQVFQKGYKHQGQLLRAAKVKVSAAPAEPVEEAAAGDAETTDETA</sequence>
<evidence type="ECO:0000256" key="2">
    <source>
        <dbReference type="ARBA" id="ARBA00009054"/>
    </source>
</evidence>
<dbReference type="Gene3D" id="2.30.22.10">
    <property type="entry name" value="Head domain of nucleotide exchange factor GrpE"/>
    <property type="match status" value="1"/>
</dbReference>
<dbReference type="GO" id="GO:0042803">
    <property type="term" value="F:protein homodimerization activity"/>
    <property type="evidence" value="ECO:0007669"/>
    <property type="project" value="InterPro"/>
</dbReference>
<evidence type="ECO:0000256" key="6">
    <source>
        <dbReference type="ARBA" id="ARBA00023186"/>
    </source>
</evidence>
<dbReference type="SUPFAM" id="SSF58014">
    <property type="entry name" value="Coiled-coil domain of nucleotide exchange factor GrpE"/>
    <property type="match status" value="1"/>
</dbReference>
<evidence type="ECO:0000256" key="4">
    <source>
        <dbReference type="ARBA" id="ARBA00022490"/>
    </source>
</evidence>
<dbReference type="EMBL" id="JAFREP010000005">
    <property type="protein sequence ID" value="MBO1318401.1"/>
    <property type="molecule type" value="Genomic_DNA"/>
</dbReference>
<comment type="function">
    <text evidence="7 10 11">Participates actively in the response to hyperosmotic and heat shock by preventing the aggregation of stress-denatured proteins, in association with DnaK and GrpE. It is the nucleotide exchange factor for DnaK and may function as a thermosensor. Unfolded proteins bind initially to DnaJ; upon interaction with the DnaJ-bound protein, DnaK hydrolyzes its bound ATP, resulting in the formation of a stable complex. GrpE releases ADP from DnaK; ATP binding to DnaK triggers the release of the substrate protein, thus completing the reaction cycle. Several rounds of ATP-dependent interactions between DnaJ, DnaK and GrpE are required for fully efficient folding.</text>
</comment>
<evidence type="ECO:0000256" key="7">
    <source>
        <dbReference type="ARBA" id="ARBA00053401"/>
    </source>
</evidence>
<feature type="compositionally biased region" description="Basic and acidic residues" evidence="13">
    <location>
        <begin position="13"/>
        <end position="24"/>
    </location>
</feature>
<evidence type="ECO:0000256" key="9">
    <source>
        <dbReference type="ARBA" id="ARBA00076414"/>
    </source>
</evidence>
<dbReference type="GO" id="GO:0006457">
    <property type="term" value="P:protein folding"/>
    <property type="evidence" value="ECO:0007669"/>
    <property type="project" value="InterPro"/>
</dbReference>
<evidence type="ECO:0000313" key="15">
    <source>
        <dbReference type="Proteomes" id="UP000664417"/>
    </source>
</evidence>
<feature type="region of interest" description="Disordered" evidence="13">
    <location>
        <begin position="197"/>
        <end position="217"/>
    </location>
</feature>
<dbReference type="InterPro" id="IPR009012">
    <property type="entry name" value="GrpE_head"/>
</dbReference>
<evidence type="ECO:0000256" key="5">
    <source>
        <dbReference type="ARBA" id="ARBA00023016"/>
    </source>
</evidence>
<dbReference type="PANTHER" id="PTHR21237">
    <property type="entry name" value="GRPE PROTEIN"/>
    <property type="match status" value="1"/>
</dbReference>
<organism evidence="14 15">
    <name type="scientific">Acanthopleuribacter pedis</name>
    <dbReference type="NCBI Taxonomy" id="442870"/>
    <lineage>
        <taxon>Bacteria</taxon>
        <taxon>Pseudomonadati</taxon>
        <taxon>Acidobacteriota</taxon>
        <taxon>Holophagae</taxon>
        <taxon>Acanthopleuribacterales</taxon>
        <taxon>Acanthopleuribacteraceae</taxon>
        <taxon>Acanthopleuribacter</taxon>
    </lineage>
</organism>
<proteinExistence type="inferred from homology"/>
<comment type="subunit">
    <text evidence="3 10">Homodimer.</text>
</comment>
<reference evidence="14" key="1">
    <citation type="submission" date="2021-03" db="EMBL/GenBank/DDBJ databases">
        <authorList>
            <person name="Wang G."/>
        </authorList>
    </citation>
    <scope>NUCLEOTIDE SEQUENCE</scope>
    <source>
        <strain evidence="14">KCTC 12899</strain>
    </source>
</reference>
<dbReference type="AlphaFoldDB" id="A0A8J7QCE2"/>
<keyword evidence="5 10" id="KW-0346">Stress response</keyword>
<evidence type="ECO:0000256" key="3">
    <source>
        <dbReference type="ARBA" id="ARBA00011738"/>
    </source>
</evidence>
<dbReference type="GO" id="GO:0051087">
    <property type="term" value="F:protein-folding chaperone binding"/>
    <property type="evidence" value="ECO:0007669"/>
    <property type="project" value="InterPro"/>
</dbReference>
<comment type="caution">
    <text evidence="14">The sequence shown here is derived from an EMBL/GenBank/DDBJ whole genome shotgun (WGS) entry which is preliminary data.</text>
</comment>
<evidence type="ECO:0000313" key="14">
    <source>
        <dbReference type="EMBL" id="MBO1318401.1"/>
    </source>
</evidence>
<dbReference type="GO" id="GO:0005737">
    <property type="term" value="C:cytoplasm"/>
    <property type="evidence" value="ECO:0007669"/>
    <property type="project" value="UniProtKB-SubCell"/>
</dbReference>